<accession>A0ABY7MRY8</accession>
<evidence type="ECO:0000259" key="2">
    <source>
        <dbReference type="Pfam" id="PF09084"/>
    </source>
</evidence>
<dbReference type="Gene3D" id="3.40.190.10">
    <property type="entry name" value="Periplasmic binding protein-like II"/>
    <property type="match status" value="2"/>
</dbReference>
<dbReference type="Proteomes" id="UP001179614">
    <property type="component" value="Chromosome"/>
</dbReference>
<dbReference type="PANTHER" id="PTHR31528">
    <property type="entry name" value="4-AMINO-5-HYDROXYMETHYL-2-METHYLPYRIMIDINE PHOSPHATE SYNTHASE THI11-RELATED"/>
    <property type="match status" value="1"/>
</dbReference>
<organism evidence="3 4">
    <name type="scientific">Bradyrhizobium xenonodulans</name>
    <dbReference type="NCBI Taxonomy" id="2736875"/>
    <lineage>
        <taxon>Bacteria</taxon>
        <taxon>Pseudomonadati</taxon>
        <taxon>Pseudomonadota</taxon>
        <taxon>Alphaproteobacteria</taxon>
        <taxon>Hyphomicrobiales</taxon>
        <taxon>Nitrobacteraceae</taxon>
        <taxon>Bradyrhizobium</taxon>
    </lineage>
</organism>
<keyword evidence="1" id="KW-0472">Membrane</keyword>
<protein>
    <submittedName>
        <fullName evidence="3">ABC transporter substrate-binding protein</fullName>
    </submittedName>
</protein>
<keyword evidence="4" id="KW-1185">Reference proteome</keyword>
<feature type="domain" description="SsuA/THI5-like" evidence="2">
    <location>
        <begin position="72"/>
        <end position="277"/>
    </location>
</feature>
<keyword evidence="1" id="KW-1133">Transmembrane helix</keyword>
<gene>
    <name evidence="3" type="ORF">I3J27_07745</name>
</gene>
<name>A0ABY7MRY8_9BRAD</name>
<proteinExistence type="predicted"/>
<dbReference type="PANTHER" id="PTHR31528:SF3">
    <property type="entry name" value="THIAMINE BIOSYNTHESIS PROTEIN HI_0357-RELATED"/>
    <property type="match status" value="1"/>
</dbReference>
<dbReference type="SUPFAM" id="SSF53850">
    <property type="entry name" value="Periplasmic binding protein-like II"/>
    <property type="match status" value="1"/>
</dbReference>
<evidence type="ECO:0000256" key="1">
    <source>
        <dbReference type="SAM" id="Phobius"/>
    </source>
</evidence>
<dbReference type="EMBL" id="CP089391">
    <property type="protein sequence ID" value="WBL80304.1"/>
    <property type="molecule type" value="Genomic_DNA"/>
</dbReference>
<dbReference type="RefSeq" id="WP_270167376.1">
    <property type="nucleotide sequence ID" value="NZ_CP089391.1"/>
</dbReference>
<sequence>MGISTNKAIPMKRVRRRVRKVRLSVPLFAGAVTAGALVALIFVWQKPIRSEVLGTNIVAAEYTLKLSGQISPAAAGTIMAMADGLFQNNGLRVRLVAGSGDGDALSAVAADENTISIVSAAGFLKARADGLPIVAFATSFAISPFEFFALPDTTLFGPSDLEGKRIGFSPEPDFFNILYQFASKNSLAQSRLRLVESGTPLQDLLDRKTDVLLGRRDVDGQELERRNIDYKVLSPDSYGIHAPGALYVANERAFAKRRNLEKYLAATAGGWNAVYADYGRTVPIIAKSIAPSLPAPLISRLLDAQRRFLRPFGVRFGELDTRRIRVLEEQLLRRRVIQNPVDLKRAINDDVVKEAYRKEAKALSRVEP</sequence>
<keyword evidence="1" id="KW-0812">Transmembrane</keyword>
<dbReference type="InterPro" id="IPR027939">
    <property type="entry name" value="NMT1/THI5"/>
</dbReference>
<dbReference type="InterPro" id="IPR015168">
    <property type="entry name" value="SsuA/THI5"/>
</dbReference>
<reference evidence="3" key="1">
    <citation type="submission" date="2021-12" db="EMBL/GenBank/DDBJ databases">
        <title>Bradyrhizobium xenonodulans sp. nov.</title>
        <authorList>
            <person name="Claassens R."/>
            <person name="Venter S.N."/>
            <person name="Beukes C.W."/>
            <person name="Stepkowski T."/>
            <person name="Steenkamp E.T."/>
        </authorList>
    </citation>
    <scope>NUCLEOTIDE SEQUENCE</scope>
    <source>
        <strain evidence="3">14AB</strain>
    </source>
</reference>
<feature type="transmembrane region" description="Helical" evidence="1">
    <location>
        <begin position="21"/>
        <end position="44"/>
    </location>
</feature>
<evidence type="ECO:0000313" key="3">
    <source>
        <dbReference type="EMBL" id="WBL80304.1"/>
    </source>
</evidence>
<evidence type="ECO:0000313" key="4">
    <source>
        <dbReference type="Proteomes" id="UP001179614"/>
    </source>
</evidence>
<dbReference type="Pfam" id="PF09084">
    <property type="entry name" value="NMT1"/>
    <property type="match status" value="1"/>
</dbReference>